<reference evidence="1" key="1">
    <citation type="journal article" date="2020" name="mSystems">
        <title>Genome- and Community-Level Interaction Insights into Carbon Utilization and Element Cycling Functions of Hydrothermarchaeota in Hydrothermal Sediment.</title>
        <authorList>
            <person name="Zhou Z."/>
            <person name="Liu Y."/>
            <person name="Xu W."/>
            <person name="Pan J."/>
            <person name="Luo Z.H."/>
            <person name="Li M."/>
        </authorList>
    </citation>
    <scope>NUCLEOTIDE SEQUENCE [LARGE SCALE GENOMIC DNA]</scope>
    <source>
        <strain evidence="1">SpSt-732</strain>
    </source>
</reference>
<dbReference type="AlphaFoldDB" id="A0A7C4BBU5"/>
<evidence type="ECO:0000313" key="1">
    <source>
        <dbReference type="EMBL" id="HGI87553.1"/>
    </source>
</evidence>
<sequence length="84" mass="9730">MDYVSRLLIELLESVDKYFDKNLVLNSEGRKVLEKAIAILMNSRAEHRKLVKKVRREPTLENVLKLTEAILGSEAVESLRHLQK</sequence>
<dbReference type="EMBL" id="DTFF01000038">
    <property type="protein sequence ID" value="HGI87553.1"/>
    <property type="molecule type" value="Genomic_DNA"/>
</dbReference>
<protein>
    <submittedName>
        <fullName evidence="1">Uncharacterized protein</fullName>
    </submittedName>
</protein>
<name>A0A7C4BBU5_9CREN</name>
<gene>
    <name evidence="1" type="ORF">ENV14_04075</name>
</gene>
<organism evidence="1">
    <name type="scientific">Ignisphaera aggregans</name>
    <dbReference type="NCBI Taxonomy" id="334771"/>
    <lineage>
        <taxon>Archaea</taxon>
        <taxon>Thermoproteota</taxon>
        <taxon>Thermoprotei</taxon>
        <taxon>Desulfurococcales</taxon>
        <taxon>Desulfurococcaceae</taxon>
        <taxon>Ignisphaera</taxon>
    </lineage>
</organism>
<proteinExistence type="predicted"/>
<comment type="caution">
    <text evidence="1">The sequence shown here is derived from an EMBL/GenBank/DDBJ whole genome shotgun (WGS) entry which is preliminary data.</text>
</comment>
<accession>A0A7C4BBU5</accession>